<reference evidence="1" key="1">
    <citation type="submission" date="2020-02" db="EMBL/GenBank/DDBJ databases">
        <title>Genome sequencing of the panga catfish, Pangasius djambal.</title>
        <authorList>
            <person name="Wen M."/>
            <person name="Zahm M."/>
            <person name="Roques C."/>
            <person name="Cabau C."/>
            <person name="Klopp C."/>
            <person name="Donnadieu C."/>
            <person name="Jouanno E."/>
            <person name="Avarre J.-C."/>
            <person name="Campet M."/>
            <person name="Ha T."/>
            <person name="Dugue R."/>
            <person name="Lampietro C."/>
            <person name="Louis A."/>
            <person name="Herpin A."/>
            <person name="Echchiki A."/>
            <person name="Berthelot C."/>
            <person name="Parey E."/>
            <person name="Roest-Crollius H."/>
            <person name="Braasch I."/>
            <person name="Postlethwait J.H."/>
            <person name="Bobe J."/>
            <person name="Montfort J."/>
            <person name="Bouchez O."/>
            <person name="Begum T."/>
            <person name="Schartl M."/>
            <person name="Gustiano R."/>
            <person name="Guiguen Y."/>
        </authorList>
    </citation>
    <scope>NUCLEOTIDE SEQUENCE</scope>
    <source>
        <strain evidence="1">Pdj_M5554</strain>
    </source>
</reference>
<sequence>MSVALFLYILWIFFFHFSFSYLFIMNIGIFNLQHEIDFFLFFFLICGRIPCVLSSVCISVNVSFLTLNKKHTVL</sequence>
<dbReference type="EMBL" id="CM040992">
    <property type="protein sequence ID" value="MCJ8743218.1"/>
    <property type="molecule type" value="Genomic_DNA"/>
</dbReference>
<accession>A0ACC5Z517</accession>
<dbReference type="Proteomes" id="UP000830395">
    <property type="component" value="Chromosome 18"/>
</dbReference>
<proteinExistence type="predicted"/>
<gene>
    <name evidence="1" type="ORF">PDJAM_G00091290</name>
</gene>
<evidence type="ECO:0000313" key="1">
    <source>
        <dbReference type="EMBL" id="MCJ8743218.1"/>
    </source>
</evidence>
<keyword evidence="2" id="KW-1185">Reference proteome</keyword>
<protein>
    <submittedName>
        <fullName evidence="1">Uncharacterized protein</fullName>
    </submittedName>
</protein>
<name>A0ACC5Z517_9TELE</name>
<organism evidence="1 2">
    <name type="scientific">Pangasius djambal</name>
    <dbReference type="NCBI Taxonomy" id="1691987"/>
    <lineage>
        <taxon>Eukaryota</taxon>
        <taxon>Metazoa</taxon>
        <taxon>Chordata</taxon>
        <taxon>Craniata</taxon>
        <taxon>Vertebrata</taxon>
        <taxon>Euteleostomi</taxon>
        <taxon>Actinopterygii</taxon>
        <taxon>Neopterygii</taxon>
        <taxon>Teleostei</taxon>
        <taxon>Ostariophysi</taxon>
        <taxon>Siluriformes</taxon>
        <taxon>Pangasiidae</taxon>
        <taxon>Pangasius</taxon>
    </lineage>
</organism>
<evidence type="ECO:0000313" key="2">
    <source>
        <dbReference type="Proteomes" id="UP000830395"/>
    </source>
</evidence>
<comment type="caution">
    <text evidence="1">The sequence shown here is derived from an EMBL/GenBank/DDBJ whole genome shotgun (WGS) entry which is preliminary data.</text>
</comment>